<proteinExistence type="predicted"/>
<protein>
    <submittedName>
        <fullName evidence="1">WRKY-like transcription factor</fullName>
    </submittedName>
</protein>
<gene>
    <name evidence="1" type="ORF">OWV82_021251</name>
</gene>
<comment type="caution">
    <text evidence="1">The sequence shown here is derived from an EMBL/GenBank/DDBJ whole genome shotgun (WGS) entry which is preliminary data.</text>
</comment>
<evidence type="ECO:0000313" key="2">
    <source>
        <dbReference type="Proteomes" id="UP001164539"/>
    </source>
</evidence>
<dbReference type="Proteomes" id="UP001164539">
    <property type="component" value="Chromosome 12"/>
</dbReference>
<name>A0ACC1WZX9_MELAZ</name>
<dbReference type="EMBL" id="CM051405">
    <property type="protein sequence ID" value="KAJ4704323.1"/>
    <property type="molecule type" value="Genomic_DNA"/>
</dbReference>
<accession>A0ACC1WZX9</accession>
<sequence>MASSFMNSMDNFSQDRNSNNTSSISWDFNSNNHLSDQFTVEIPKFKSFPPSSLPISPPPVSPSSFLSIPSSGFSPTALLDSPVLFSNILASPTTDAFDWNNNQQQNNKGVENNFFDFSFQTSQTRASATTSSSSNFLQSSSNIVSVEESIKRQQEPWNFNKPTKQSDFSTENAGVKSEFAPIQSFSSEMGGYQTNVQTSAAPQSGYSQHNQSTMYSREQKRSEDGYNWRKYGQKQVKGSENPRSYFKCTFPDCPMKKKVERSLDGQITEIVYKGSHNHPKPQSTRRSSSSQSMQHATCANSDLSDQSAAPIGNPQAESFSVQGDSSASFGEDDFDQGSPTSNPGRDDDENEPDAKRWKGENDIDGVIGTGSRTVREPRIVVQTTSDIDILDDGYRWRKYGQKVVKGNPNPRSYYKCTTIGCPVRKHVERASHDTRAVITTYEGKHNHDVPAARGSSYALTRPSPNVNSSNLPAPIRPSVTAIANHSNLPSYSNSFNTRFPTSSGSQTQFTAPMLQNSGSYGYSGFGKQSNSYMNQRQQLDGFFPRAKEEPKEDSFLESFLNSNS</sequence>
<organism evidence="1 2">
    <name type="scientific">Melia azedarach</name>
    <name type="common">Chinaberry tree</name>
    <dbReference type="NCBI Taxonomy" id="155640"/>
    <lineage>
        <taxon>Eukaryota</taxon>
        <taxon>Viridiplantae</taxon>
        <taxon>Streptophyta</taxon>
        <taxon>Embryophyta</taxon>
        <taxon>Tracheophyta</taxon>
        <taxon>Spermatophyta</taxon>
        <taxon>Magnoliopsida</taxon>
        <taxon>eudicotyledons</taxon>
        <taxon>Gunneridae</taxon>
        <taxon>Pentapetalae</taxon>
        <taxon>rosids</taxon>
        <taxon>malvids</taxon>
        <taxon>Sapindales</taxon>
        <taxon>Meliaceae</taxon>
        <taxon>Melia</taxon>
    </lineage>
</organism>
<keyword evidence="2" id="KW-1185">Reference proteome</keyword>
<evidence type="ECO:0000313" key="1">
    <source>
        <dbReference type="EMBL" id="KAJ4704323.1"/>
    </source>
</evidence>
<reference evidence="1 2" key="1">
    <citation type="journal article" date="2023" name="Science">
        <title>Complex scaffold remodeling in plant triterpene biosynthesis.</title>
        <authorList>
            <person name="De La Pena R."/>
            <person name="Hodgson H."/>
            <person name="Liu J.C."/>
            <person name="Stephenson M.J."/>
            <person name="Martin A.C."/>
            <person name="Owen C."/>
            <person name="Harkess A."/>
            <person name="Leebens-Mack J."/>
            <person name="Jimenez L.E."/>
            <person name="Osbourn A."/>
            <person name="Sattely E.S."/>
        </authorList>
    </citation>
    <scope>NUCLEOTIDE SEQUENCE [LARGE SCALE GENOMIC DNA]</scope>
    <source>
        <strain evidence="2">cv. JPN11</strain>
        <tissue evidence="1">Leaf</tissue>
    </source>
</reference>